<keyword evidence="2" id="KW-1185">Reference proteome</keyword>
<dbReference type="AlphaFoldDB" id="A0A9Q3QCD3"/>
<accession>A0A9Q3QCD3</accession>
<name>A0A9Q3QCD3_9BASI</name>
<dbReference type="EMBL" id="AVOT02146916">
    <property type="protein sequence ID" value="MBW0592160.1"/>
    <property type="molecule type" value="Genomic_DNA"/>
</dbReference>
<evidence type="ECO:0000313" key="1">
    <source>
        <dbReference type="EMBL" id="MBW0592160.1"/>
    </source>
</evidence>
<reference evidence="1" key="1">
    <citation type="submission" date="2021-03" db="EMBL/GenBank/DDBJ databases">
        <title>Draft genome sequence of rust myrtle Austropuccinia psidii MF-1, a brazilian biotype.</title>
        <authorList>
            <person name="Quecine M.C."/>
            <person name="Pachon D.M.R."/>
            <person name="Bonatelli M.L."/>
            <person name="Correr F.H."/>
            <person name="Franceschini L.M."/>
            <person name="Leite T.F."/>
            <person name="Margarido G.R.A."/>
            <person name="Almeida C.A."/>
            <person name="Ferrarezi J.A."/>
            <person name="Labate C.A."/>
        </authorList>
    </citation>
    <scope>NUCLEOTIDE SEQUENCE</scope>
    <source>
        <strain evidence="1">MF-1</strain>
    </source>
</reference>
<sequence length="53" mass="5616">ALVHPMFSLSGSHTLSYVPLTGHTQLVCRRSPACAWKPEANQCGFASASSALE</sequence>
<protein>
    <submittedName>
        <fullName evidence="1">Uncharacterized protein</fullName>
    </submittedName>
</protein>
<evidence type="ECO:0000313" key="2">
    <source>
        <dbReference type="Proteomes" id="UP000765509"/>
    </source>
</evidence>
<feature type="non-terminal residue" evidence="1">
    <location>
        <position position="1"/>
    </location>
</feature>
<comment type="caution">
    <text evidence="1">The sequence shown here is derived from an EMBL/GenBank/DDBJ whole genome shotgun (WGS) entry which is preliminary data.</text>
</comment>
<gene>
    <name evidence="1" type="ORF">O181_131875</name>
</gene>
<dbReference type="Proteomes" id="UP000765509">
    <property type="component" value="Unassembled WGS sequence"/>
</dbReference>
<organism evidence="1 2">
    <name type="scientific">Austropuccinia psidii MF-1</name>
    <dbReference type="NCBI Taxonomy" id="1389203"/>
    <lineage>
        <taxon>Eukaryota</taxon>
        <taxon>Fungi</taxon>
        <taxon>Dikarya</taxon>
        <taxon>Basidiomycota</taxon>
        <taxon>Pucciniomycotina</taxon>
        <taxon>Pucciniomycetes</taxon>
        <taxon>Pucciniales</taxon>
        <taxon>Sphaerophragmiaceae</taxon>
        <taxon>Austropuccinia</taxon>
    </lineage>
</organism>
<proteinExistence type="predicted"/>